<proteinExistence type="predicted"/>
<dbReference type="STRING" id="100225.SAMN05421595_0282"/>
<keyword evidence="2" id="KW-0547">Nucleotide-binding</keyword>
<dbReference type="AlphaFoldDB" id="K6VM14"/>
<dbReference type="CDD" id="cd03230">
    <property type="entry name" value="ABC_DR_subfamily_A"/>
    <property type="match status" value="1"/>
</dbReference>
<dbReference type="OrthoDB" id="9804819at2"/>
<keyword evidence="3 5" id="KW-0067">ATP-binding</keyword>
<evidence type="ECO:0000313" key="5">
    <source>
        <dbReference type="EMBL" id="GAB77779.1"/>
    </source>
</evidence>
<protein>
    <submittedName>
        <fullName evidence="5">Putative ABC transporter ATP-binding protein</fullName>
    </submittedName>
</protein>
<keyword evidence="6" id="KW-1185">Reference proteome</keyword>
<feature type="domain" description="ABC transporter" evidence="4">
    <location>
        <begin position="6"/>
        <end position="222"/>
    </location>
</feature>
<dbReference type="GO" id="GO:0005524">
    <property type="term" value="F:ATP binding"/>
    <property type="evidence" value="ECO:0007669"/>
    <property type="project" value="UniProtKB-KW"/>
</dbReference>
<dbReference type="SUPFAM" id="SSF52540">
    <property type="entry name" value="P-loop containing nucleoside triphosphate hydrolases"/>
    <property type="match status" value="1"/>
</dbReference>
<name>K6VM14_9MICO</name>
<dbReference type="InterPro" id="IPR003439">
    <property type="entry name" value="ABC_transporter-like_ATP-bd"/>
</dbReference>
<evidence type="ECO:0000256" key="1">
    <source>
        <dbReference type="ARBA" id="ARBA00022448"/>
    </source>
</evidence>
<dbReference type="RefSeq" id="WP_006502531.1">
    <property type="nucleotide sequence ID" value="NZ_BAGZ01000008.1"/>
</dbReference>
<dbReference type="eggNOG" id="COG1131">
    <property type="taxonomic scope" value="Bacteria"/>
</dbReference>
<comment type="caution">
    <text evidence="5">The sequence shown here is derived from an EMBL/GenBank/DDBJ whole genome shotgun (WGS) entry which is preliminary data.</text>
</comment>
<dbReference type="PANTHER" id="PTHR42939:SF1">
    <property type="entry name" value="ABC TRANSPORTER ATP-BINDING PROTEIN ALBC-RELATED"/>
    <property type="match status" value="1"/>
</dbReference>
<dbReference type="InterPro" id="IPR003593">
    <property type="entry name" value="AAA+_ATPase"/>
</dbReference>
<evidence type="ECO:0000259" key="4">
    <source>
        <dbReference type="PROSITE" id="PS50893"/>
    </source>
</evidence>
<organism evidence="5 6">
    <name type="scientific">Austwickia chelonae NBRC 105200</name>
    <dbReference type="NCBI Taxonomy" id="1184607"/>
    <lineage>
        <taxon>Bacteria</taxon>
        <taxon>Bacillati</taxon>
        <taxon>Actinomycetota</taxon>
        <taxon>Actinomycetes</taxon>
        <taxon>Micrococcales</taxon>
        <taxon>Dermatophilaceae</taxon>
        <taxon>Austwickia</taxon>
    </lineage>
</organism>
<evidence type="ECO:0000313" key="6">
    <source>
        <dbReference type="Proteomes" id="UP000008495"/>
    </source>
</evidence>
<dbReference type="PANTHER" id="PTHR42939">
    <property type="entry name" value="ABC TRANSPORTER ATP-BINDING PROTEIN ALBC-RELATED"/>
    <property type="match status" value="1"/>
</dbReference>
<gene>
    <name evidence="5" type="ORF">AUCHE_08_00180</name>
</gene>
<keyword evidence="1" id="KW-0813">Transport</keyword>
<evidence type="ECO:0000256" key="3">
    <source>
        <dbReference type="ARBA" id="ARBA00022840"/>
    </source>
</evidence>
<dbReference type="SMART" id="SM00382">
    <property type="entry name" value="AAA"/>
    <property type="match status" value="1"/>
</dbReference>
<dbReference type="PROSITE" id="PS50893">
    <property type="entry name" value="ABC_TRANSPORTER_2"/>
    <property type="match status" value="1"/>
</dbReference>
<accession>K6VM14</accession>
<dbReference type="Gene3D" id="3.40.50.300">
    <property type="entry name" value="P-loop containing nucleotide triphosphate hydrolases"/>
    <property type="match status" value="1"/>
</dbReference>
<sequence>MSDVIVNIKQLQVSYGSTVALNGLDLSMRASDGVVGLFGPNGAGKTTLTRVLCSDIERYSGSVSVPARKDVAYLPDSPYLYPWLRVVECIELFEHWYPDFRTDVAWRFLEGSVIDPRRRVKTLSKGMSERLHLALTLAREPSLYLIDEPLAGVDPLTRDHLLNMVQEYRAPGVPLLLCTHLIQDVERIFDAAVLVINGRVVAAGTTAELKCQESGGLESVYKKVIGRYE</sequence>
<evidence type="ECO:0000256" key="2">
    <source>
        <dbReference type="ARBA" id="ARBA00022741"/>
    </source>
</evidence>
<dbReference type="InterPro" id="IPR051782">
    <property type="entry name" value="ABC_Transporter_VariousFunc"/>
</dbReference>
<dbReference type="Pfam" id="PF00005">
    <property type="entry name" value="ABC_tran"/>
    <property type="match status" value="1"/>
</dbReference>
<dbReference type="InterPro" id="IPR027417">
    <property type="entry name" value="P-loop_NTPase"/>
</dbReference>
<dbReference type="GO" id="GO:0016887">
    <property type="term" value="F:ATP hydrolysis activity"/>
    <property type="evidence" value="ECO:0007669"/>
    <property type="project" value="InterPro"/>
</dbReference>
<dbReference type="EMBL" id="BAGZ01000008">
    <property type="protein sequence ID" value="GAB77779.1"/>
    <property type="molecule type" value="Genomic_DNA"/>
</dbReference>
<dbReference type="Proteomes" id="UP000008495">
    <property type="component" value="Unassembled WGS sequence"/>
</dbReference>
<reference evidence="5 6" key="1">
    <citation type="submission" date="2012-08" db="EMBL/GenBank/DDBJ databases">
        <title>Whole genome shotgun sequence of Austwickia chelonae NBRC 105200.</title>
        <authorList>
            <person name="Yoshida I."/>
            <person name="Hosoyama A."/>
            <person name="Tsuchikane K."/>
            <person name="Katsumata H."/>
            <person name="Ando Y."/>
            <person name="Ohji S."/>
            <person name="Hamada M."/>
            <person name="Tamura T."/>
            <person name="Yamazoe A."/>
            <person name="Yamazaki S."/>
            <person name="Fujita N."/>
        </authorList>
    </citation>
    <scope>NUCLEOTIDE SEQUENCE [LARGE SCALE GENOMIC DNA]</scope>
    <source>
        <strain evidence="5 6">NBRC 105200</strain>
    </source>
</reference>